<name>A0AA87WH43_9BRAD</name>
<reference evidence="1" key="2">
    <citation type="submission" date="2022-12" db="EMBL/GenBank/DDBJ databases">
        <authorList>
            <person name="Sun Q."/>
            <person name="Zhou Y."/>
        </authorList>
    </citation>
    <scope>NUCLEOTIDE SEQUENCE</scope>
    <source>
        <strain evidence="1">CGMCC 1.15034</strain>
    </source>
</reference>
<reference evidence="1" key="1">
    <citation type="journal article" date="2014" name="Int. J. Syst. Evol. Microbiol.">
        <title>Complete genome sequence of Corynebacterium casei LMG S-19264T (=DSM 44701T), isolated from a smear-ripened cheese.</title>
        <authorList>
            <consortium name="US DOE Joint Genome Institute (JGI-PGF)"/>
            <person name="Walter F."/>
            <person name="Albersmeier A."/>
            <person name="Kalinowski J."/>
            <person name="Ruckert C."/>
        </authorList>
    </citation>
    <scope>NUCLEOTIDE SEQUENCE</scope>
    <source>
        <strain evidence="1">CGMCC 1.15034</strain>
    </source>
</reference>
<protein>
    <submittedName>
        <fullName evidence="1">Uncharacterized protein</fullName>
    </submittedName>
</protein>
<dbReference type="Proteomes" id="UP000625079">
    <property type="component" value="Unassembled WGS sequence"/>
</dbReference>
<dbReference type="EMBL" id="BMHC01000061">
    <property type="protein sequence ID" value="GGI34611.1"/>
    <property type="molecule type" value="Genomic_DNA"/>
</dbReference>
<organism evidence="1 2">
    <name type="scientific">Bradyrhizobium guangdongense</name>
    <dbReference type="NCBI Taxonomy" id="1325090"/>
    <lineage>
        <taxon>Bacteria</taxon>
        <taxon>Pseudomonadati</taxon>
        <taxon>Pseudomonadota</taxon>
        <taxon>Alphaproteobacteria</taxon>
        <taxon>Hyphomicrobiales</taxon>
        <taxon>Nitrobacteraceae</taxon>
        <taxon>Bradyrhizobium</taxon>
    </lineage>
</organism>
<proteinExistence type="predicted"/>
<sequence length="39" mass="4268">MGATIEQIWIRKPARAKEPTCSEMRIGPGPRITIPASGF</sequence>
<dbReference type="AlphaFoldDB" id="A0AA87WH43"/>
<gene>
    <name evidence="1" type="ORF">GCM10010987_80210</name>
</gene>
<evidence type="ECO:0000313" key="2">
    <source>
        <dbReference type="Proteomes" id="UP000625079"/>
    </source>
</evidence>
<accession>A0AA87WH43</accession>
<evidence type="ECO:0000313" key="1">
    <source>
        <dbReference type="EMBL" id="GGI34611.1"/>
    </source>
</evidence>
<comment type="caution">
    <text evidence="1">The sequence shown here is derived from an EMBL/GenBank/DDBJ whole genome shotgun (WGS) entry which is preliminary data.</text>
</comment>